<evidence type="ECO:0000313" key="2">
    <source>
        <dbReference type="EMBL" id="EHL79187.1"/>
    </source>
</evidence>
<dbReference type="EMBL" id="ACWF01000027">
    <property type="protein sequence ID" value="EHL79187.1"/>
    <property type="molecule type" value="Genomic_DNA"/>
</dbReference>
<gene>
    <name evidence="2" type="ORF">HMPREF1015_01390</name>
</gene>
<feature type="domain" description="CD-NTase-associated protein 12/Pycsar effector protein TIR" evidence="1">
    <location>
        <begin position="7"/>
        <end position="135"/>
    </location>
</feature>
<dbReference type="HOGENOM" id="CLU_833779_0_0_9"/>
<dbReference type="PATRIC" id="fig|665952.3.peg.600"/>
<comment type="caution">
    <text evidence="2">The sequence shown here is derived from an EMBL/GenBank/DDBJ whole genome shotgun (WGS) entry which is preliminary data.</text>
</comment>
<dbReference type="Pfam" id="PF10137">
    <property type="entry name" value="CAP12-PCTIR_TIR"/>
    <property type="match status" value="1"/>
</dbReference>
<accession>G9QI26</accession>
<name>G9QI26_9BACI</name>
<dbReference type="GO" id="GO:0050135">
    <property type="term" value="F:NADP+ nucleosidase activity"/>
    <property type="evidence" value="ECO:0007669"/>
    <property type="project" value="InterPro"/>
</dbReference>
<sequence>MAQNKPRVFIGSARESIDYVNAVHEALSYVAEVTPWSAGAFNPLNYTMEDLEAQLDQNDFAVFIFSPDDIVNIRGTTSVMTRDNTLFEMGLFWGRLRRGRVFYLIPNTVPKVLNETEIEGYRLPTDLIGISPLKYEVREKQNFAAAVNVACSHIKRKIQEQGPYEDPAILLEEAKLRQKERDVVALFTLKLTKELIHSDETKIYDYLSDALRSVYAIHPLFSIDGVGVWKKEGNDGLRHVAGKVGRVDFYPFTINDGKKEEDEDRILVIDSFLKGEELVLLTKDHLFKTYLICYPIGNELVITVTISGSTFLTDDEIGSQFLANYELMKTIHYLFGGASE</sequence>
<dbReference type="InterPro" id="IPR019302">
    <property type="entry name" value="CAP12/PCTIR_TIR_dom"/>
</dbReference>
<dbReference type="AlphaFoldDB" id="G9QI26"/>
<evidence type="ECO:0000313" key="3">
    <source>
        <dbReference type="Proteomes" id="UP000011747"/>
    </source>
</evidence>
<proteinExistence type="predicted"/>
<keyword evidence="3" id="KW-1185">Reference proteome</keyword>
<protein>
    <recommendedName>
        <fullName evidence="1">CD-NTase-associated protein 12/Pycsar effector protein TIR domain-containing protein</fullName>
    </recommendedName>
</protein>
<organism evidence="2 3">
    <name type="scientific">Bacillus smithii 7_3_47FAA</name>
    <dbReference type="NCBI Taxonomy" id="665952"/>
    <lineage>
        <taxon>Bacteria</taxon>
        <taxon>Bacillati</taxon>
        <taxon>Bacillota</taxon>
        <taxon>Bacilli</taxon>
        <taxon>Bacillales</taxon>
        <taxon>Bacillaceae</taxon>
        <taxon>Bacillus</taxon>
    </lineage>
</organism>
<reference evidence="2 3" key="1">
    <citation type="submission" date="2011-09" db="EMBL/GenBank/DDBJ databases">
        <title>The Genome Sequence of Bacillus smithii 7_3_47FAA.</title>
        <authorList>
            <consortium name="The Broad Institute Genome Sequencing Platform"/>
            <person name="Earl A."/>
            <person name="Ward D."/>
            <person name="Feldgarden M."/>
            <person name="Gevers D."/>
            <person name="Daigneault M."/>
            <person name="Strauss J."/>
            <person name="Allen-Vercoe E."/>
            <person name="Young S.K."/>
            <person name="Zeng Q."/>
            <person name="Gargeya S."/>
            <person name="Fitzgerald M."/>
            <person name="Haas B."/>
            <person name="Abouelleil A."/>
            <person name="Alvarado L."/>
            <person name="Arachchi H.M."/>
            <person name="Berlin A."/>
            <person name="Brown A."/>
            <person name="Chapman S.B."/>
            <person name="Chen Z."/>
            <person name="Dunbar C."/>
            <person name="Freedman E."/>
            <person name="Gearin G."/>
            <person name="Goldberg J."/>
            <person name="Griggs A."/>
            <person name="Gujja S."/>
            <person name="Heiman D."/>
            <person name="Howarth C."/>
            <person name="Larson L."/>
            <person name="Lui A."/>
            <person name="MacDonald P.J.P."/>
            <person name="Montmayeur A."/>
            <person name="Murphy C."/>
            <person name="Neiman D."/>
            <person name="Pearson M."/>
            <person name="Priest M."/>
            <person name="Roberts A."/>
            <person name="Saif S."/>
            <person name="Shea T."/>
            <person name="Shenoy N."/>
            <person name="Sisk P."/>
            <person name="Stolte C."/>
            <person name="Sykes S."/>
            <person name="Wortman J."/>
            <person name="Nusbaum C."/>
            <person name="Birren B."/>
        </authorList>
    </citation>
    <scope>NUCLEOTIDE SEQUENCE [LARGE SCALE GENOMIC DNA]</scope>
    <source>
        <strain evidence="2 3">7_3_47FAA</strain>
    </source>
</reference>
<dbReference type="Proteomes" id="UP000011747">
    <property type="component" value="Unassembled WGS sequence"/>
</dbReference>
<evidence type="ECO:0000259" key="1">
    <source>
        <dbReference type="Pfam" id="PF10137"/>
    </source>
</evidence>
<dbReference type="RefSeq" id="WP_003352876.1">
    <property type="nucleotide sequence ID" value="NZ_JH414742.1"/>
</dbReference>